<comment type="subcellular location">
    <subcellularLocation>
        <location evidence="1">Cell membrane</location>
        <topology evidence="1">Multi-pass membrane protein</topology>
    </subcellularLocation>
</comment>
<feature type="transmembrane region" description="Helical" evidence="9">
    <location>
        <begin position="64"/>
        <end position="82"/>
    </location>
</feature>
<organism evidence="11 12">
    <name type="scientific">Lactobacillus kullabergensis</name>
    <dbReference type="NCBI Taxonomy" id="1218493"/>
    <lineage>
        <taxon>Bacteria</taxon>
        <taxon>Bacillati</taxon>
        <taxon>Bacillota</taxon>
        <taxon>Bacilli</taxon>
        <taxon>Lactobacillales</taxon>
        <taxon>Lactobacillaceae</taxon>
        <taxon>Lactobacillus</taxon>
    </lineage>
</organism>
<evidence type="ECO:0000313" key="12">
    <source>
        <dbReference type="Proteomes" id="UP000033533"/>
    </source>
</evidence>
<dbReference type="STRING" id="1218493.JF76_04000"/>
<keyword evidence="4 8" id="KW-0762">Sugar transport</keyword>
<dbReference type="EMBL" id="JXBY01000010">
    <property type="protein sequence ID" value="KJY58217.1"/>
    <property type="molecule type" value="Genomic_DNA"/>
</dbReference>
<evidence type="ECO:0000313" key="11">
    <source>
        <dbReference type="EMBL" id="KJY58217.1"/>
    </source>
</evidence>
<comment type="function">
    <text evidence="8">The phosphoenolpyruvate-dependent sugar phosphotransferase system (PTS), a major carbohydrate active -transport system, catalyzes the phosphorylation of incoming sugar substrates concomitant with their translocation across the cell membrane.</text>
</comment>
<evidence type="ECO:0000256" key="3">
    <source>
        <dbReference type="ARBA" id="ARBA00022475"/>
    </source>
</evidence>
<evidence type="ECO:0000256" key="5">
    <source>
        <dbReference type="ARBA" id="ARBA00022692"/>
    </source>
</evidence>
<feature type="transmembrane region" description="Helical" evidence="9">
    <location>
        <begin position="376"/>
        <end position="395"/>
    </location>
</feature>
<dbReference type="InterPro" id="IPR004796">
    <property type="entry name" value="PTS_IIC_cello"/>
</dbReference>
<evidence type="ECO:0000259" key="10">
    <source>
        <dbReference type="PROSITE" id="PS51105"/>
    </source>
</evidence>
<accession>A0A0F4LH82</accession>
<feature type="transmembrane region" description="Helical" evidence="9">
    <location>
        <begin position="323"/>
        <end position="341"/>
    </location>
</feature>
<dbReference type="Proteomes" id="UP000033533">
    <property type="component" value="Unassembled WGS sequence"/>
</dbReference>
<evidence type="ECO:0000256" key="6">
    <source>
        <dbReference type="ARBA" id="ARBA00022989"/>
    </source>
</evidence>
<evidence type="ECO:0000256" key="1">
    <source>
        <dbReference type="ARBA" id="ARBA00004651"/>
    </source>
</evidence>
<evidence type="ECO:0000256" key="2">
    <source>
        <dbReference type="ARBA" id="ARBA00022448"/>
    </source>
</evidence>
<dbReference type="InterPro" id="IPR051088">
    <property type="entry name" value="PTS_Sugar-EIIC/EIIB"/>
</dbReference>
<proteinExistence type="predicted"/>
<evidence type="ECO:0000256" key="9">
    <source>
        <dbReference type="SAM" id="Phobius"/>
    </source>
</evidence>
<feature type="domain" description="PTS EIIC type-3" evidence="10">
    <location>
        <begin position="8"/>
        <end position="394"/>
    </location>
</feature>
<feature type="transmembrane region" description="Helical" evidence="9">
    <location>
        <begin position="127"/>
        <end position="148"/>
    </location>
</feature>
<dbReference type="RefSeq" id="WP_045927603.1">
    <property type="nucleotide sequence ID" value="NZ_JBHSZS010000006.1"/>
</dbReference>
<evidence type="ECO:0000256" key="4">
    <source>
        <dbReference type="ARBA" id="ARBA00022597"/>
    </source>
</evidence>
<keyword evidence="5 9" id="KW-0812">Transmembrane</keyword>
<gene>
    <name evidence="11" type="ORF">JF76_04000</name>
</gene>
<dbReference type="InterPro" id="IPR004501">
    <property type="entry name" value="PTS_EIIC_3"/>
</dbReference>
<dbReference type="PROSITE" id="PS51105">
    <property type="entry name" value="PTS_EIIC_TYPE_3"/>
    <property type="match status" value="1"/>
</dbReference>
<feature type="transmembrane region" description="Helical" evidence="9">
    <location>
        <begin position="267"/>
        <end position="288"/>
    </location>
</feature>
<dbReference type="PIRSF" id="PIRSF006351">
    <property type="entry name" value="PTS_EIIC-Cellobiose"/>
    <property type="match status" value="1"/>
</dbReference>
<reference evidence="11 12" key="1">
    <citation type="submission" date="2014-12" db="EMBL/GenBank/DDBJ databases">
        <title>Comparative genomics of the lactic acid bacteria isolated from the honey bee gut.</title>
        <authorList>
            <person name="Ellegaard K.M."/>
            <person name="Tamarit D."/>
            <person name="Javelind E."/>
            <person name="Olofsson T."/>
            <person name="Andersson S.G."/>
            <person name="Vasquez A."/>
        </authorList>
    </citation>
    <scope>NUCLEOTIDE SEQUENCE [LARGE SCALE GENOMIC DNA]</scope>
    <source>
        <strain evidence="11 12">Biut2</strain>
    </source>
</reference>
<feature type="transmembrane region" description="Helical" evidence="9">
    <location>
        <begin position="21"/>
        <end position="44"/>
    </location>
</feature>
<keyword evidence="3 8" id="KW-1003">Cell membrane</keyword>
<dbReference type="GO" id="GO:0008982">
    <property type="term" value="F:protein-N(PI)-phosphohistidine-sugar phosphotransferase activity"/>
    <property type="evidence" value="ECO:0007669"/>
    <property type="project" value="UniProtKB-UniRule"/>
</dbReference>
<dbReference type="GO" id="GO:0005886">
    <property type="term" value="C:plasma membrane"/>
    <property type="evidence" value="ECO:0007669"/>
    <property type="project" value="UniProtKB-SubCell"/>
</dbReference>
<keyword evidence="6 9" id="KW-1133">Transmembrane helix</keyword>
<dbReference type="PANTHER" id="PTHR33989:SF4">
    <property type="entry name" value="PTS SYSTEM N,N'-DIACETYLCHITOBIOSE-SPECIFIC EIIC COMPONENT"/>
    <property type="match status" value="1"/>
</dbReference>
<dbReference type="HOGENOM" id="CLU_029688_1_1_9"/>
<dbReference type="GO" id="GO:1902815">
    <property type="term" value="P:N,N'-diacetylchitobiose import"/>
    <property type="evidence" value="ECO:0007669"/>
    <property type="project" value="TreeGrafter"/>
</dbReference>
<dbReference type="Pfam" id="PF02378">
    <property type="entry name" value="PTS_EIIC"/>
    <property type="match status" value="1"/>
</dbReference>
<keyword evidence="2 8" id="KW-0813">Transport</keyword>
<name>A0A0F4LH82_9LACO</name>
<evidence type="ECO:0000256" key="8">
    <source>
        <dbReference type="PIRNR" id="PIRNR006351"/>
    </source>
</evidence>
<feature type="transmembrane region" description="Helical" evidence="9">
    <location>
        <begin position="168"/>
        <end position="186"/>
    </location>
</feature>
<dbReference type="OrthoDB" id="1641940at2"/>
<dbReference type="AlphaFoldDB" id="A0A0F4LH82"/>
<dbReference type="PANTHER" id="PTHR33989">
    <property type="match status" value="1"/>
</dbReference>
<dbReference type="GO" id="GO:0009401">
    <property type="term" value="P:phosphoenolpyruvate-dependent sugar phosphotransferase system"/>
    <property type="evidence" value="ECO:0007669"/>
    <property type="project" value="InterPro"/>
</dbReference>
<evidence type="ECO:0000256" key="7">
    <source>
        <dbReference type="ARBA" id="ARBA00023136"/>
    </source>
</evidence>
<comment type="caution">
    <text evidence="11">The sequence shown here is derived from an EMBL/GenBank/DDBJ whole genome shotgun (WGS) entry which is preliminary data.</text>
</comment>
<dbReference type="InterPro" id="IPR003352">
    <property type="entry name" value="PTS_EIIC"/>
</dbReference>
<feature type="transmembrane region" description="Helical" evidence="9">
    <location>
        <begin position="94"/>
        <end position="112"/>
    </location>
</feature>
<keyword evidence="7 8" id="KW-0472">Membrane</keyword>
<sequence>MKRIEDWIQKHLVPIVKKISDNFWFSIVADAVLYIVPFSMVSAIPSLWSIVRKFLPGLPDITPISTYSFGLIGLFVVFVIPFNALEKLGRKDRATIAGFTGMGTFLLCMHMVQNPQTGIAQININNLGAPGMFTAIVIGLLVAIIYKLMAKFSFFKDDSPLPDFVKNWFDNIIAIVVCLFIGWLLVDECNLNIFALVTLLMKPVTGFAQSIWGVITITLLQNVFYFFGVSGWVFTPVTRTITQAAIAENAAALTAGRKMTNIYSFGFSRYTMIGGQACTLPLALMMLFSKSRKNKVLGKATILPSLFNINEPLFYGTVVNNPFMFIPVVLISIVTSGLSWIIMHFGFASINHVMFDMSFAPNVVSAYVMSGGDWRNVILVCVNFIIAALIWYPFFKVSDKFELEKEQKLAKDNE</sequence>
<dbReference type="PATRIC" id="fig|1218493.3.peg.425"/>
<feature type="transmembrane region" description="Helical" evidence="9">
    <location>
        <begin position="206"/>
        <end position="234"/>
    </location>
</feature>
<protein>
    <recommendedName>
        <fullName evidence="8">Permease IIC component</fullName>
    </recommendedName>
</protein>